<dbReference type="NCBIfam" id="TIGR00093">
    <property type="entry name" value="pseudouridine synthase"/>
    <property type="match status" value="1"/>
</dbReference>
<evidence type="ECO:0000259" key="6">
    <source>
        <dbReference type="SMART" id="SM00363"/>
    </source>
</evidence>
<evidence type="ECO:0000256" key="5">
    <source>
        <dbReference type="RuleBase" id="RU003887"/>
    </source>
</evidence>
<dbReference type="Pfam" id="PF00849">
    <property type="entry name" value="PseudoU_synth_2"/>
    <property type="match status" value="1"/>
</dbReference>
<keyword evidence="8" id="KW-1185">Reference proteome</keyword>
<dbReference type="EMBL" id="JAFBIT010000002">
    <property type="protein sequence ID" value="MCF2652236.1"/>
    <property type="molecule type" value="Genomic_DNA"/>
</dbReference>
<dbReference type="SUPFAM" id="SSF55120">
    <property type="entry name" value="Pseudouridine synthase"/>
    <property type="match status" value="1"/>
</dbReference>
<dbReference type="CDD" id="cd00165">
    <property type="entry name" value="S4"/>
    <property type="match status" value="1"/>
</dbReference>
<keyword evidence="3 5" id="KW-0413">Isomerase</keyword>
<organism evidence="7 8">
    <name type="scientific">Anaeromassilibacillus senegalensis</name>
    <dbReference type="NCBI Taxonomy" id="1673717"/>
    <lineage>
        <taxon>Bacteria</taxon>
        <taxon>Bacillati</taxon>
        <taxon>Bacillota</taxon>
        <taxon>Clostridia</taxon>
        <taxon>Eubacteriales</taxon>
        <taxon>Acutalibacteraceae</taxon>
        <taxon>Anaeromassilibacillus</taxon>
    </lineage>
</organism>
<dbReference type="SMART" id="SM00363">
    <property type="entry name" value="S4"/>
    <property type="match status" value="1"/>
</dbReference>
<accession>A0ABS9CM46</accession>
<dbReference type="InterPro" id="IPR036986">
    <property type="entry name" value="S4_RNA-bd_sf"/>
</dbReference>
<feature type="domain" description="RNA-binding S4" evidence="6">
    <location>
        <begin position="1"/>
        <end position="60"/>
    </location>
</feature>
<evidence type="ECO:0000313" key="8">
    <source>
        <dbReference type="Proteomes" id="UP001299220"/>
    </source>
</evidence>
<dbReference type="Pfam" id="PF01479">
    <property type="entry name" value="S4"/>
    <property type="match status" value="1"/>
</dbReference>
<dbReference type="PROSITE" id="PS50889">
    <property type="entry name" value="S4"/>
    <property type="match status" value="1"/>
</dbReference>
<dbReference type="InterPro" id="IPR006145">
    <property type="entry name" value="PsdUridine_synth_RsuA/RluA"/>
</dbReference>
<proteinExistence type="inferred from homology"/>
<reference evidence="7 8" key="1">
    <citation type="submission" date="2020-12" db="EMBL/GenBank/DDBJ databases">
        <title>Whole genome sequences of gut porcine anaerobes.</title>
        <authorList>
            <person name="Kubasova T."/>
            <person name="Jahodarova E."/>
            <person name="Rychlik I."/>
        </authorList>
    </citation>
    <scope>NUCLEOTIDE SEQUENCE [LARGE SCALE GENOMIC DNA]</scope>
    <source>
        <strain evidence="7 8">An867</strain>
    </source>
</reference>
<dbReference type="InterPro" id="IPR018496">
    <property type="entry name" value="PsdUridine_synth_RsuA/RluB_CS"/>
</dbReference>
<dbReference type="EC" id="5.4.99.-" evidence="5"/>
<evidence type="ECO:0000256" key="1">
    <source>
        <dbReference type="ARBA" id="ARBA00008348"/>
    </source>
</evidence>
<name>A0ABS9CM46_9FIRM</name>
<dbReference type="CDD" id="cd02553">
    <property type="entry name" value="PseudoU_synth_RsuA"/>
    <property type="match status" value="1"/>
</dbReference>
<dbReference type="InterPro" id="IPR000748">
    <property type="entry name" value="PsdUridine_synth_RsuA/RluB/E/F"/>
</dbReference>
<dbReference type="InterPro" id="IPR050343">
    <property type="entry name" value="RsuA_PseudoU_synthase"/>
</dbReference>
<keyword evidence="2 4" id="KW-0694">RNA-binding</keyword>
<dbReference type="Proteomes" id="UP001299220">
    <property type="component" value="Unassembled WGS sequence"/>
</dbReference>
<comment type="similarity">
    <text evidence="1 5">Belongs to the pseudouridine synthase RsuA family.</text>
</comment>
<dbReference type="InterPro" id="IPR042092">
    <property type="entry name" value="PsdUridine_s_RsuA/RluB/E/F_cat"/>
</dbReference>
<dbReference type="Gene3D" id="3.10.290.10">
    <property type="entry name" value="RNA-binding S4 domain"/>
    <property type="match status" value="1"/>
</dbReference>
<dbReference type="InterPro" id="IPR020103">
    <property type="entry name" value="PsdUridine_synth_cat_dom_sf"/>
</dbReference>
<protein>
    <recommendedName>
        <fullName evidence="5">Pseudouridine synthase</fullName>
        <ecNumber evidence="5">5.4.99.-</ecNumber>
    </recommendedName>
</protein>
<comment type="caution">
    <text evidence="7">The sequence shown here is derived from an EMBL/GenBank/DDBJ whole genome shotgun (WGS) entry which is preliminary data.</text>
</comment>
<sequence>MRLDKFLANENIGSRKTVGTLVRSGAVTVNGQAVRRADQQIDADCDEICVNGRLVRYNAHVYIMMNKPAGVLTATRDSRAQTVLDLLPPELRRRGLFPAGRLDRDTTGLLLITDDGDFAHRMLAPKSHVMKRYEAELDLPADAQDAARFAAGIQSGDDLFAPAVLEICAEDPHTAWVEIREGKFHQVKRMFKACGKTVTALRRLSIGALALDPALGPGDARILQPQEAMLVFQKQA</sequence>
<dbReference type="PANTHER" id="PTHR47683:SF4">
    <property type="entry name" value="PSEUDOURIDINE SYNTHASE"/>
    <property type="match status" value="1"/>
</dbReference>
<dbReference type="RefSeq" id="WP_235323297.1">
    <property type="nucleotide sequence ID" value="NZ_JAFBIT010000002.1"/>
</dbReference>
<dbReference type="SUPFAM" id="SSF55174">
    <property type="entry name" value="Alpha-L RNA-binding motif"/>
    <property type="match status" value="1"/>
</dbReference>
<dbReference type="Gene3D" id="3.30.70.580">
    <property type="entry name" value="Pseudouridine synthase I, catalytic domain, N-terminal subdomain"/>
    <property type="match status" value="1"/>
</dbReference>
<dbReference type="PROSITE" id="PS01149">
    <property type="entry name" value="PSI_RSU"/>
    <property type="match status" value="1"/>
</dbReference>
<dbReference type="InterPro" id="IPR020094">
    <property type="entry name" value="TruA/RsuA/RluB/E/F_N"/>
</dbReference>
<gene>
    <name evidence="7" type="ORF">JQM67_06445</name>
</gene>
<evidence type="ECO:0000256" key="2">
    <source>
        <dbReference type="ARBA" id="ARBA00022884"/>
    </source>
</evidence>
<dbReference type="PANTHER" id="PTHR47683">
    <property type="entry name" value="PSEUDOURIDINE SYNTHASE FAMILY PROTEIN-RELATED"/>
    <property type="match status" value="1"/>
</dbReference>
<evidence type="ECO:0000256" key="4">
    <source>
        <dbReference type="PROSITE-ProRule" id="PRU00182"/>
    </source>
</evidence>
<dbReference type="Gene3D" id="3.30.70.1560">
    <property type="entry name" value="Alpha-L RNA-binding motif"/>
    <property type="match status" value="1"/>
</dbReference>
<dbReference type="InterPro" id="IPR002942">
    <property type="entry name" value="S4_RNA-bd"/>
</dbReference>
<evidence type="ECO:0000256" key="3">
    <source>
        <dbReference type="ARBA" id="ARBA00023235"/>
    </source>
</evidence>
<evidence type="ECO:0000313" key="7">
    <source>
        <dbReference type="EMBL" id="MCF2652236.1"/>
    </source>
</evidence>